<protein>
    <submittedName>
        <fullName evidence="1">Uncharacterized protein</fullName>
    </submittedName>
</protein>
<name>A0A0V0ZRH6_9BILA</name>
<dbReference type="EMBL" id="JYDQ01000109">
    <property type="protein sequence ID" value="KRY14745.1"/>
    <property type="molecule type" value="Genomic_DNA"/>
</dbReference>
<gene>
    <name evidence="1" type="ORF">T12_6976</name>
</gene>
<dbReference type="AlphaFoldDB" id="A0A0V0ZRH6"/>
<comment type="caution">
    <text evidence="1">The sequence shown here is derived from an EMBL/GenBank/DDBJ whole genome shotgun (WGS) entry which is preliminary data.</text>
</comment>
<evidence type="ECO:0000313" key="1">
    <source>
        <dbReference type="EMBL" id="KRY14745.1"/>
    </source>
</evidence>
<sequence length="314" mass="35992">MDSHHKFLRRKGLLLVMWKVELDQELEENLDKEDLGTEIDEMESLGREMLEIRSIAEDLLKGNAEERLKDMPKNMSDVIFNVRLPQKDYVINLVANGDHRRLLHLSENTVKSNNAGNSEDLPLLMKFSKQKVAYVSRYVFVRFKLQTATTHQKENRVVRVRLRDDGQAYQLFFTLTKKMSEKICPALCRRSRLVVTPMSTQKTGKDALATTLQTPTCNNSTAERKNNSERIDLEALRVFRTERHRPCRCDTPMSWCSQDTGKARTVRPHGLVDCYLGVLRPGSESEEAPCGAQDQPLFAGQWLLAQTMPAAIDR</sequence>
<accession>A0A0V0ZRH6</accession>
<keyword evidence="2" id="KW-1185">Reference proteome</keyword>
<proteinExistence type="predicted"/>
<dbReference type="Proteomes" id="UP000054783">
    <property type="component" value="Unassembled WGS sequence"/>
</dbReference>
<evidence type="ECO:0000313" key="2">
    <source>
        <dbReference type="Proteomes" id="UP000054783"/>
    </source>
</evidence>
<dbReference type="OrthoDB" id="10355119at2759"/>
<organism evidence="1 2">
    <name type="scientific">Trichinella patagoniensis</name>
    <dbReference type="NCBI Taxonomy" id="990121"/>
    <lineage>
        <taxon>Eukaryota</taxon>
        <taxon>Metazoa</taxon>
        <taxon>Ecdysozoa</taxon>
        <taxon>Nematoda</taxon>
        <taxon>Enoplea</taxon>
        <taxon>Dorylaimia</taxon>
        <taxon>Trichinellida</taxon>
        <taxon>Trichinellidae</taxon>
        <taxon>Trichinella</taxon>
    </lineage>
</organism>
<reference evidence="1 2" key="1">
    <citation type="submission" date="2015-01" db="EMBL/GenBank/DDBJ databases">
        <title>Evolution of Trichinella species and genotypes.</title>
        <authorList>
            <person name="Korhonen P.K."/>
            <person name="Edoardo P."/>
            <person name="Giuseppe L.R."/>
            <person name="Gasser R.B."/>
        </authorList>
    </citation>
    <scope>NUCLEOTIDE SEQUENCE [LARGE SCALE GENOMIC DNA]</scope>
    <source>
        <strain evidence="1">ISS2496</strain>
    </source>
</reference>